<protein>
    <submittedName>
        <fullName evidence="2">Uncharacterized protein</fullName>
    </submittedName>
</protein>
<keyword evidence="1" id="KW-1133">Transmembrane helix</keyword>
<keyword evidence="1" id="KW-0472">Membrane</keyword>
<reference evidence="2" key="1">
    <citation type="submission" date="2021-04" db="EMBL/GenBank/DDBJ databases">
        <authorList>
            <person name="Hartkoorn R.C."/>
            <person name="Beaudoing E."/>
            <person name="Hot D."/>
        </authorList>
    </citation>
    <scope>NUCLEOTIDE SEQUENCE</scope>
    <source>
        <strain evidence="2">NRRL B-16292</strain>
    </source>
</reference>
<evidence type="ECO:0000256" key="1">
    <source>
        <dbReference type="SAM" id="Phobius"/>
    </source>
</evidence>
<evidence type="ECO:0000313" key="3">
    <source>
        <dbReference type="Proteomes" id="UP001059617"/>
    </source>
</evidence>
<evidence type="ECO:0000313" key="2">
    <source>
        <dbReference type="EMBL" id="UWP85945.1"/>
    </source>
</evidence>
<organism evidence="2 3">
    <name type="scientific">Dactylosporangium fulvum</name>
    <dbReference type="NCBI Taxonomy" id="53359"/>
    <lineage>
        <taxon>Bacteria</taxon>
        <taxon>Bacillati</taxon>
        <taxon>Actinomycetota</taxon>
        <taxon>Actinomycetes</taxon>
        <taxon>Micromonosporales</taxon>
        <taxon>Micromonosporaceae</taxon>
        <taxon>Dactylosporangium</taxon>
    </lineage>
</organism>
<keyword evidence="3" id="KW-1185">Reference proteome</keyword>
<proteinExistence type="predicted"/>
<name>A0ABY5W7D8_9ACTN</name>
<gene>
    <name evidence="2" type="ORF">Dfulv_17500</name>
</gene>
<reference evidence="2" key="2">
    <citation type="submission" date="2022-09" db="EMBL/GenBank/DDBJ databases">
        <title>Biosynthetic gene clusters of Dactylosporangioum fulvum.</title>
        <authorList>
            <person name="Caradec T."/>
        </authorList>
    </citation>
    <scope>NUCLEOTIDE SEQUENCE</scope>
    <source>
        <strain evidence="2">NRRL B-16292</strain>
    </source>
</reference>
<dbReference type="Proteomes" id="UP001059617">
    <property type="component" value="Chromosome"/>
</dbReference>
<accession>A0ABY5W7D8</accession>
<keyword evidence="1" id="KW-0812">Transmembrane</keyword>
<feature type="transmembrane region" description="Helical" evidence="1">
    <location>
        <begin position="32"/>
        <end position="52"/>
    </location>
</feature>
<dbReference type="RefSeq" id="WP_259864368.1">
    <property type="nucleotide sequence ID" value="NZ_BAAAST010000036.1"/>
</dbReference>
<sequence>MLRRVVCAAVGLVVGVALLAEAVHLGARPNTLLVLPAAAVGGLAAAGLSWVWRKLDAAGRDIDRWSAEIDAAALENQAIRRANDVLTVDAATRWRGDL</sequence>
<dbReference type="EMBL" id="CP073720">
    <property type="protein sequence ID" value="UWP85945.1"/>
    <property type="molecule type" value="Genomic_DNA"/>
</dbReference>